<reference evidence="3" key="1">
    <citation type="journal article" date="2023" name="Comput. Struct. Biotechnol. J.">
        <title>Discovery of a novel marine Bacteroidetes with a rich repertoire of carbohydrate-active enzymes.</title>
        <authorList>
            <person name="Chen B."/>
            <person name="Liu G."/>
            <person name="Chen Q."/>
            <person name="Wang H."/>
            <person name="Liu L."/>
            <person name="Tang K."/>
        </authorList>
    </citation>
    <scope>NUCLEOTIDE SEQUENCE</scope>
    <source>
        <strain evidence="3">TK19036</strain>
    </source>
</reference>
<accession>A0AA49GQL6</accession>
<proteinExistence type="predicted"/>
<dbReference type="EMBL" id="CP120682">
    <property type="protein sequence ID" value="WKN35459.1"/>
    <property type="molecule type" value="Genomic_DNA"/>
</dbReference>
<reference evidence="3" key="2">
    <citation type="journal article" date="2024" name="Antonie Van Leeuwenhoek">
        <title>Roseihalotalea indica gen. nov., sp. nov., a halophilic Bacteroidetes from mesopelagic Southwest Indian Ocean with higher carbohydrate metabolic potential.</title>
        <authorList>
            <person name="Chen B."/>
            <person name="Zhang M."/>
            <person name="Lin D."/>
            <person name="Ye J."/>
            <person name="Tang K."/>
        </authorList>
    </citation>
    <scope>NUCLEOTIDE SEQUENCE</scope>
    <source>
        <strain evidence="3">TK19036</strain>
    </source>
</reference>
<dbReference type="PANTHER" id="PTHR48081">
    <property type="entry name" value="AB HYDROLASE SUPERFAMILY PROTEIN C4A8.06C"/>
    <property type="match status" value="1"/>
</dbReference>
<organism evidence="3">
    <name type="scientific">Roseihalotalea indica</name>
    <dbReference type="NCBI Taxonomy" id="2867963"/>
    <lineage>
        <taxon>Bacteria</taxon>
        <taxon>Pseudomonadati</taxon>
        <taxon>Bacteroidota</taxon>
        <taxon>Cytophagia</taxon>
        <taxon>Cytophagales</taxon>
        <taxon>Catalimonadaceae</taxon>
        <taxon>Roseihalotalea</taxon>
    </lineage>
</organism>
<dbReference type="Pfam" id="PF20434">
    <property type="entry name" value="BD-FAE"/>
    <property type="match status" value="1"/>
</dbReference>
<dbReference type="PANTHER" id="PTHR48081:SF13">
    <property type="entry name" value="ALPHA_BETA HYDROLASE"/>
    <property type="match status" value="1"/>
</dbReference>
<gene>
    <name evidence="3" type="ORF">K4G66_24095</name>
</gene>
<dbReference type="InterPro" id="IPR049492">
    <property type="entry name" value="BD-FAE-like_dom"/>
</dbReference>
<evidence type="ECO:0000256" key="1">
    <source>
        <dbReference type="ARBA" id="ARBA00022801"/>
    </source>
</evidence>
<evidence type="ECO:0000313" key="3">
    <source>
        <dbReference type="EMBL" id="WKN35459.1"/>
    </source>
</evidence>
<dbReference type="InterPro" id="IPR029058">
    <property type="entry name" value="AB_hydrolase_fold"/>
</dbReference>
<sequence>MQYLPVSQRNNFLLLIKPTGFVFRLLLCLLILGSFAQEASARTSGYTEEFNIPYCTVDGKTLTLNAFLPADTTKVAPVMVDIHGGWWSGGSPATEVSNTFTDKGIAVFSIRYRLGQEGGFPQNIRDCRNAIRFIRKNAARFHIDPDRIGVMGGSAGGHLSLMVAMVPEDFDDGGPTEGLEGISANVINCFSFIAPTDFLRFWNEGPDDEVRAPDGTITYRAPDESIPNDSRPRFRVLFHGIVPDSPANKALYTRMSPMAHVRKKLPPLLICDGELDPIVPGLEGKALYKALTIQGADATYWMTLGGGHAYPGGEGFQQILDDFLTRTLSLNSR</sequence>
<dbReference type="GO" id="GO:0016787">
    <property type="term" value="F:hydrolase activity"/>
    <property type="evidence" value="ECO:0007669"/>
    <property type="project" value="UniProtKB-KW"/>
</dbReference>
<dbReference type="Gene3D" id="3.40.50.1820">
    <property type="entry name" value="alpha/beta hydrolase"/>
    <property type="match status" value="1"/>
</dbReference>
<evidence type="ECO:0000259" key="2">
    <source>
        <dbReference type="Pfam" id="PF20434"/>
    </source>
</evidence>
<name>A0AA49GQL6_9BACT</name>
<protein>
    <submittedName>
        <fullName evidence="3">Alpha/beta hydrolase</fullName>
    </submittedName>
</protein>
<dbReference type="InterPro" id="IPR050300">
    <property type="entry name" value="GDXG_lipolytic_enzyme"/>
</dbReference>
<keyword evidence="1 3" id="KW-0378">Hydrolase</keyword>
<dbReference type="AlphaFoldDB" id="A0AA49GQL6"/>
<feature type="domain" description="BD-FAE-like" evidence="2">
    <location>
        <begin position="65"/>
        <end position="291"/>
    </location>
</feature>
<dbReference type="SUPFAM" id="SSF53474">
    <property type="entry name" value="alpha/beta-Hydrolases"/>
    <property type="match status" value="1"/>
</dbReference>